<evidence type="ECO:0000313" key="2">
    <source>
        <dbReference type="EMBL" id="TXJ13174.1"/>
    </source>
</evidence>
<feature type="transmembrane region" description="Helical" evidence="1">
    <location>
        <begin position="35"/>
        <end position="56"/>
    </location>
</feature>
<keyword evidence="1" id="KW-1133">Transmembrane helix</keyword>
<gene>
    <name evidence="2" type="ORF">EPJ80_00025</name>
</gene>
<feature type="transmembrane region" description="Helical" evidence="1">
    <location>
        <begin position="7"/>
        <end position="29"/>
    </location>
</feature>
<sequence>MEKLAKYNIDIIVAAISSLVIISMSAYMILNSNTIIMKTLIILEFLCSFYFVSVFFYRISKYSRIELFFYLITFLIPFMMSILGIFYALNFFSLNRVFLKENIISSFLTRGYHFLFIFYITHIIYFFYLFVLENKKSFYSSISSHFIIIISAAIAIIFIIIYAVLNWIFDNNIIKSYQNTKNEIIYEADTTFYREHNSEGFEYESFAKSLNIALLYYDNELKYQSDNWDEFESKHLLFETAIIQGNGFFIMISGKQFIYPFYMFILIYIIVNSIVLTFSIIFFKIFLEQKFNSYIDIIIKGFEEENFIYAINTDNMDETEIKTLSKLYNKKLLAYKYRERYIKMFTK</sequence>
<feature type="transmembrane region" description="Helical" evidence="1">
    <location>
        <begin position="144"/>
        <end position="169"/>
    </location>
</feature>
<feature type="transmembrane region" description="Helical" evidence="1">
    <location>
        <begin position="112"/>
        <end position="132"/>
    </location>
</feature>
<keyword evidence="1" id="KW-0472">Membrane</keyword>
<reference evidence="2 3" key="1">
    <citation type="journal article" date="1992" name="Lakartidningen">
        <title>[Penicillin V and not amoxicillin is the first choice preparation in acute otitis].</title>
        <authorList>
            <person name="Kamme C."/>
            <person name="Lundgren K."/>
            <person name="Prellner K."/>
        </authorList>
    </citation>
    <scope>NUCLEOTIDE SEQUENCE [LARGE SCALE GENOMIC DNA]</scope>
    <source>
        <strain evidence="2 3">W1</strain>
    </source>
</reference>
<dbReference type="AlphaFoldDB" id="A0A5C8CI70"/>
<evidence type="ECO:0000313" key="3">
    <source>
        <dbReference type="Proteomes" id="UP000325116"/>
    </source>
</evidence>
<feature type="transmembrane region" description="Helical" evidence="1">
    <location>
        <begin position="261"/>
        <end position="283"/>
    </location>
</feature>
<dbReference type="EMBL" id="SAXT01000001">
    <property type="protein sequence ID" value="TXJ13174.1"/>
    <property type="molecule type" value="Genomic_DNA"/>
</dbReference>
<dbReference type="Proteomes" id="UP000325116">
    <property type="component" value="Unassembled WGS sequence"/>
</dbReference>
<protein>
    <submittedName>
        <fullName evidence="2">Uncharacterized protein</fullName>
    </submittedName>
</protein>
<keyword evidence="1" id="KW-0812">Transmembrane</keyword>
<proteinExistence type="predicted"/>
<evidence type="ECO:0000256" key="1">
    <source>
        <dbReference type="SAM" id="Phobius"/>
    </source>
</evidence>
<comment type="caution">
    <text evidence="2">The sequence shown here is derived from an EMBL/GenBank/DDBJ whole genome shotgun (WGS) entry which is preliminary data.</text>
</comment>
<organism evidence="2 3">
    <name type="scientific">Brachyspira aalborgi</name>
    <dbReference type="NCBI Taxonomy" id="29522"/>
    <lineage>
        <taxon>Bacteria</taxon>
        <taxon>Pseudomonadati</taxon>
        <taxon>Spirochaetota</taxon>
        <taxon>Spirochaetia</taxon>
        <taxon>Brachyspirales</taxon>
        <taxon>Brachyspiraceae</taxon>
        <taxon>Brachyspira</taxon>
    </lineage>
</organism>
<dbReference type="RefSeq" id="WP_147757398.1">
    <property type="nucleotide sequence ID" value="NZ_SAXT01000001.1"/>
</dbReference>
<accession>A0A5C8CI70</accession>
<feature type="transmembrane region" description="Helical" evidence="1">
    <location>
        <begin position="68"/>
        <end position="92"/>
    </location>
</feature>
<name>A0A5C8CI70_9SPIR</name>